<dbReference type="InterPro" id="IPR010982">
    <property type="entry name" value="Lambda_DNA-bd_dom_sf"/>
</dbReference>
<dbReference type="Pfam" id="PF13560">
    <property type="entry name" value="HTH_31"/>
    <property type="match status" value="1"/>
</dbReference>
<dbReference type="CDD" id="cd00093">
    <property type="entry name" value="HTH_XRE"/>
    <property type="match status" value="1"/>
</dbReference>
<dbReference type="SUPFAM" id="SSF47413">
    <property type="entry name" value="lambda repressor-like DNA-binding domains"/>
    <property type="match status" value="1"/>
</dbReference>
<dbReference type="InterPro" id="IPR001387">
    <property type="entry name" value="Cro/C1-type_HTH"/>
</dbReference>
<organism evidence="2 3">
    <name type="scientific">Ornithinimicrobium kibberense</name>
    <dbReference type="NCBI Taxonomy" id="282060"/>
    <lineage>
        <taxon>Bacteria</taxon>
        <taxon>Bacillati</taxon>
        <taxon>Actinomycetota</taxon>
        <taxon>Actinomycetes</taxon>
        <taxon>Micrococcales</taxon>
        <taxon>Ornithinimicrobiaceae</taxon>
        <taxon>Ornithinimicrobium</taxon>
    </lineage>
</organism>
<proteinExistence type="predicted"/>
<dbReference type="PROSITE" id="PS50943">
    <property type="entry name" value="HTH_CROC1"/>
    <property type="match status" value="1"/>
</dbReference>
<reference evidence="2 3" key="1">
    <citation type="submission" date="2024-09" db="EMBL/GenBank/DDBJ databases">
        <authorList>
            <person name="Sun Q."/>
            <person name="Mori K."/>
        </authorList>
    </citation>
    <scope>NUCLEOTIDE SEQUENCE [LARGE SCALE GENOMIC DNA]</scope>
    <source>
        <strain evidence="2 3">JCM 12763</strain>
    </source>
</reference>
<name>A0ABV5V4H4_9MICO</name>
<evidence type="ECO:0000313" key="2">
    <source>
        <dbReference type="EMBL" id="MFB9732642.1"/>
    </source>
</evidence>
<dbReference type="RefSeq" id="WP_202876690.1">
    <property type="nucleotide sequence ID" value="NZ_JBHMAX010000020.1"/>
</dbReference>
<dbReference type="Proteomes" id="UP001589613">
    <property type="component" value="Unassembled WGS sequence"/>
</dbReference>
<accession>A0ABV5V4H4</accession>
<dbReference type="EMBL" id="JBHMAX010000020">
    <property type="protein sequence ID" value="MFB9732642.1"/>
    <property type="molecule type" value="Genomic_DNA"/>
</dbReference>
<evidence type="ECO:0000259" key="1">
    <source>
        <dbReference type="PROSITE" id="PS50943"/>
    </source>
</evidence>
<dbReference type="Gene3D" id="1.10.260.40">
    <property type="entry name" value="lambda repressor-like DNA-binding domains"/>
    <property type="match status" value="1"/>
</dbReference>
<protein>
    <submittedName>
        <fullName evidence="2">Helix-turn-helix domain-containing protein</fullName>
    </submittedName>
</protein>
<feature type="domain" description="HTH cro/C1-type" evidence="1">
    <location>
        <begin position="97"/>
        <end position="130"/>
    </location>
</feature>
<sequence length="220" mass="24374">MSHQFTSCPQCASNDIKTDMFRVRCGGCGWSLQDPDPQYEAHVQELGWANIEPHTPIIRAIDALPPDFGASLTTTRSAFPANHPVHADWPSLTAAEFRIRRETFGLSAEWLAERLGVALKTVQRWENGHRPIPDGVAEDMDLISTAMGEVAARNCAEHLLRTEDPVMSIPRAGTHFGFPASWYRALVDQVRHLLMAEYGDPGLAAATFRVVYFDEGGDQS</sequence>
<evidence type="ECO:0000313" key="3">
    <source>
        <dbReference type="Proteomes" id="UP001589613"/>
    </source>
</evidence>
<keyword evidence="3" id="KW-1185">Reference proteome</keyword>
<comment type="caution">
    <text evidence="2">The sequence shown here is derived from an EMBL/GenBank/DDBJ whole genome shotgun (WGS) entry which is preliminary data.</text>
</comment>
<gene>
    <name evidence="2" type="ORF">ACFFN0_11385</name>
</gene>